<dbReference type="Gene3D" id="1.20.1250.20">
    <property type="entry name" value="MFS general substrate transporter like domains"/>
    <property type="match status" value="1"/>
</dbReference>
<keyword evidence="5 8" id="KW-1133">Transmembrane helix</keyword>
<feature type="transmembrane region" description="Helical" evidence="8">
    <location>
        <begin position="419"/>
        <end position="440"/>
    </location>
</feature>
<dbReference type="AlphaFoldDB" id="A0A543PKF8"/>
<evidence type="ECO:0000256" key="2">
    <source>
        <dbReference type="ARBA" id="ARBA00022448"/>
    </source>
</evidence>
<dbReference type="InterPro" id="IPR011701">
    <property type="entry name" value="MFS"/>
</dbReference>
<feature type="transmembrane region" description="Helical" evidence="8">
    <location>
        <begin position="18"/>
        <end position="42"/>
    </location>
</feature>
<sequence>MKNVVSSLDSLGPGARRLLIASALNNLGTGLVLPLLVAYVTLVLDLDVRVATTAVAVTSVGVAVGGPLAGWGADRFGRQRAITAALSVSMLGTLGYSVASNIPTILAAAALLGLGLGGNAVWFTLLAESVPSVLRPRVFGLNLLAVNASIGLGGLISGLIVRGLSESSFRLLYLANAVTFVAALALIRSAIPLVRAARAAPRPVAVHAGGVEELAPVPSRDDSAAADTSAVDEGSVRPERPEGSTGSTYWDLLRDRRLAPVLALVALSFTVGYSQLEGGIPAALIGGRHVSPTQLAIAFGVNTVAVIVSQMVLQSRLEKASARTNAIAIGLIWGLTWVCTAAALRADAGTPALLWLALGLIVFAVGECVFGVTVPVLVNSLVDDDSRGRANGLYSVMMSIGFFVGPLLAGQLLVEGSALLMAVTFGGACFAVAVLAALVVPRDRLDRLGEAR</sequence>
<keyword evidence="6 8" id="KW-0472">Membrane</keyword>
<dbReference type="InterPro" id="IPR036259">
    <property type="entry name" value="MFS_trans_sf"/>
</dbReference>
<protein>
    <submittedName>
        <fullName evidence="10">Putative MFS family arabinose efflux permease</fullName>
    </submittedName>
</protein>
<dbReference type="PANTHER" id="PTHR23517:SF2">
    <property type="entry name" value="MULTIDRUG RESISTANCE PROTEIN MDTH"/>
    <property type="match status" value="1"/>
</dbReference>
<comment type="caution">
    <text evidence="10">The sequence shown here is derived from an EMBL/GenBank/DDBJ whole genome shotgun (WGS) entry which is preliminary data.</text>
</comment>
<reference evidence="10 11" key="1">
    <citation type="submission" date="2019-06" db="EMBL/GenBank/DDBJ databases">
        <title>Sequencing the genomes of 1000 actinobacteria strains.</title>
        <authorList>
            <person name="Klenk H.-P."/>
        </authorList>
    </citation>
    <scope>NUCLEOTIDE SEQUENCE [LARGE SCALE GENOMIC DNA]</scope>
    <source>
        <strain evidence="10 11">DSM 21776</strain>
    </source>
</reference>
<evidence type="ECO:0000256" key="3">
    <source>
        <dbReference type="ARBA" id="ARBA00022475"/>
    </source>
</evidence>
<keyword evidence="4 8" id="KW-0812">Transmembrane</keyword>
<feature type="transmembrane region" description="Helical" evidence="8">
    <location>
        <begin position="352"/>
        <end position="378"/>
    </location>
</feature>
<gene>
    <name evidence="10" type="ORF">FHX52_3774</name>
</gene>
<organism evidence="10 11">
    <name type="scientific">Humibacillus xanthopallidus</name>
    <dbReference type="NCBI Taxonomy" id="412689"/>
    <lineage>
        <taxon>Bacteria</taxon>
        <taxon>Bacillati</taxon>
        <taxon>Actinomycetota</taxon>
        <taxon>Actinomycetes</taxon>
        <taxon>Micrococcales</taxon>
        <taxon>Intrasporangiaceae</taxon>
        <taxon>Humibacillus</taxon>
    </lineage>
</organism>
<proteinExistence type="predicted"/>
<feature type="transmembrane region" description="Helical" evidence="8">
    <location>
        <begin position="390"/>
        <end position="413"/>
    </location>
</feature>
<dbReference type="RefSeq" id="WP_141823894.1">
    <property type="nucleotide sequence ID" value="NZ_BAAAQC010000010.1"/>
</dbReference>
<feature type="transmembrane region" description="Helical" evidence="8">
    <location>
        <begin position="173"/>
        <end position="194"/>
    </location>
</feature>
<dbReference type="Proteomes" id="UP000320085">
    <property type="component" value="Unassembled WGS sequence"/>
</dbReference>
<feature type="transmembrane region" description="Helical" evidence="8">
    <location>
        <begin position="81"/>
        <end position="99"/>
    </location>
</feature>
<feature type="transmembrane region" description="Helical" evidence="8">
    <location>
        <begin position="325"/>
        <end position="346"/>
    </location>
</feature>
<comment type="subcellular location">
    <subcellularLocation>
        <location evidence="1">Cell membrane</location>
        <topology evidence="1">Multi-pass membrane protein</topology>
    </subcellularLocation>
</comment>
<dbReference type="SUPFAM" id="SSF103473">
    <property type="entry name" value="MFS general substrate transporter"/>
    <property type="match status" value="1"/>
</dbReference>
<evidence type="ECO:0000256" key="5">
    <source>
        <dbReference type="ARBA" id="ARBA00022989"/>
    </source>
</evidence>
<feature type="transmembrane region" description="Helical" evidence="8">
    <location>
        <begin position="48"/>
        <end position="69"/>
    </location>
</feature>
<evidence type="ECO:0000313" key="10">
    <source>
        <dbReference type="EMBL" id="TQN44558.1"/>
    </source>
</evidence>
<feature type="transmembrane region" description="Helical" evidence="8">
    <location>
        <begin position="139"/>
        <end position="161"/>
    </location>
</feature>
<dbReference type="PANTHER" id="PTHR23517">
    <property type="entry name" value="RESISTANCE PROTEIN MDTM, PUTATIVE-RELATED-RELATED"/>
    <property type="match status" value="1"/>
</dbReference>
<dbReference type="InterPro" id="IPR020846">
    <property type="entry name" value="MFS_dom"/>
</dbReference>
<dbReference type="PROSITE" id="PS50850">
    <property type="entry name" value="MFS"/>
    <property type="match status" value="1"/>
</dbReference>
<evidence type="ECO:0000313" key="11">
    <source>
        <dbReference type="Proteomes" id="UP000320085"/>
    </source>
</evidence>
<dbReference type="GO" id="GO:0005886">
    <property type="term" value="C:plasma membrane"/>
    <property type="evidence" value="ECO:0007669"/>
    <property type="project" value="UniProtKB-SubCell"/>
</dbReference>
<evidence type="ECO:0000256" key="1">
    <source>
        <dbReference type="ARBA" id="ARBA00004651"/>
    </source>
</evidence>
<evidence type="ECO:0000256" key="4">
    <source>
        <dbReference type="ARBA" id="ARBA00022692"/>
    </source>
</evidence>
<dbReference type="Pfam" id="PF07690">
    <property type="entry name" value="MFS_1"/>
    <property type="match status" value="1"/>
</dbReference>
<evidence type="ECO:0000256" key="8">
    <source>
        <dbReference type="SAM" id="Phobius"/>
    </source>
</evidence>
<feature type="transmembrane region" description="Helical" evidence="8">
    <location>
        <begin position="105"/>
        <end position="127"/>
    </location>
</feature>
<feature type="transmembrane region" description="Helical" evidence="8">
    <location>
        <begin position="296"/>
        <end position="313"/>
    </location>
</feature>
<evidence type="ECO:0000256" key="6">
    <source>
        <dbReference type="ARBA" id="ARBA00023136"/>
    </source>
</evidence>
<dbReference type="EMBL" id="VFQF01000003">
    <property type="protein sequence ID" value="TQN44558.1"/>
    <property type="molecule type" value="Genomic_DNA"/>
</dbReference>
<dbReference type="InterPro" id="IPR050171">
    <property type="entry name" value="MFS_Transporters"/>
</dbReference>
<dbReference type="GO" id="GO:0022857">
    <property type="term" value="F:transmembrane transporter activity"/>
    <property type="evidence" value="ECO:0007669"/>
    <property type="project" value="InterPro"/>
</dbReference>
<evidence type="ECO:0000256" key="7">
    <source>
        <dbReference type="SAM" id="MobiDB-lite"/>
    </source>
</evidence>
<evidence type="ECO:0000259" key="9">
    <source>
        <dbReference type="PROSITE" id="PS50850"/>
    </source>
</evidence>
<dbReference type="OrthoDB" id="5379144at2"/>
<keyword evidence="2" id="KW-0813">Transport</keyword>
<feature type="domain" description="Major facilitator superfamily (MFS) profile" evidence="9">
    <location>
        <begin position="14"/>
        <end position="444"/>
    </location>
</feature>
<accession>A0A543PKF8</accession>
<keyword evidence="3" id="KW-1003">Cell membrane</keyword>
<feature type="transmembrane region" description="Helical" evidence="8">
    <location>
        <begin position="258"/>
        <end position="276"/>
    </location>
</feature>
<feature type="region of interest" description="Disordered" evidence="7">
    <location>
        <begin position="215"/>
        <end position="246"/>
    </location>
</feature>
<name>A0A543PKF8_9MICO</name>